<dbReference type="NCBIfam" id="TIGR01842">
    <property type="entry name" value="type_I_sec_PrtD"/>
    <property type="match status" value="1"/>
</dbReference>
<evidence type="ECO:0000256" key="2">
    <source>
        <dbReference type="ARBA" id="ARBA00022475"/>
    </source>
</evidence>
<dbReference type="Proteomes" id="UP000501130">
    <property type="component" value="Chromosome"/>
</dbReference>
<dbReference type="RefSeq" id="WP_171099486.1">
    <property type="nucleotide sequence ID" value="NZ_CP053084.1"/>
</dbReference>
<evidence type="ECO:0000256" key="7">
    <source>
        <dbReference type="ARBA" id="ARBA00022989"/>
    </source>
</evidence>
<reference evidence="12 13" key="1">
    <citation type="submission" date="2020-05" db="EMBL/GenBank/DDBJ databases">
        <title>Compete genome of Limnobacter sp. SAORIC-580.</title>
        <authorList>
            <person name="Song J."/>
            <person name="Cho J.-C."/>
        </authorList>
    </citation>
    <scope>NUCLEOTIDE SEQUENCE [LARGE SCALE GENOMIC DNA]</scope>
    <source>
        <strain evidence="12 13">SAORIC-580</strain>
    </source>
</reference>
<dbReference type="InterPro" id="IPR011527">
    <property type="entry name" value="ABC1_TM_dom"/>
</dbReference>
<feature type="transmembrane region" description="Helical" evidence="9">
    <location>
        <begin position="160"/>
        <end position="177"/>
    </location>
</feature>
<accession>A0ABX6N604</accession>
<dbReference type="PANTHER" id="PTHR24221:SF248">
    <property type="entry name" value="ABC TRANSPORTER TRANSMEMBRANE REGION"/>
    <property type="match status" value="1"/>
</dbReference>
<dbReference type="InterPro" id="IPR036640">
    <property type="entry name" value="ABC1_TM_sf"/>
</dbReference>
<dbReference type="PROSITE" id="PS00211">
    <property type="entry name" value="ABC_TRANSPORTER_1"/>
    <property type="match status" value="1"/>
</dbReference>
<keyword evidence="2" id="KW-1003">Cell membrane</keyword>
<comment type="subcellular location">
    <subcellularLocation>
        <location evidence="1">Cell membrane</location>
        <topology evidence="1">Multi-pass membrane protein</topology>
    </subcellularLocation>
</comment>
<dbReference type="InterPro" id="IPR027417">
    <property type="entry name" value="P-loop_NTPase"/>
</dbReference>
<dbReference type="SMART" id="SM00382">
    <property type="entry name" value="AAA"/>
    <property type="match status" value="1"/>
</dbReference>
<evidence type="ECO:0000256" key="8">
    <source>
        <dbReference type="ARBA" id="ARBA00023136"/>
    </source>
</evidence>
<dbReference type="InterPro" id="IPR003593">
    <property type="entry name" value="AAA+_ATPase"/>
</dbReference>
<dbReference type="SUPFAM" id="SSF52540">
    <property type="entry name" value="P-loop containing nucleoside triphosphate hydrolases"/>
    <property type="match status" value="1"/>
</dbReference>
<feature type="domain" description="ABC transmembrane type-1" evidence="11">
    <location>
        <begin position="24"/>
        <end position="301"/>
    </location>
</feature>
<evidence type="ECO:0000313" key="13">
    <source>
        <dbReference type="Proteomes" id="UP000501130"/>
    </source>
</evidence>
<dbReference type="PROSITE" id="PS50893">
    <property type="entry name" value="ABC_TRANSPORTER_2"/>
    <property type="match status" value="1"/>
</dbReference>
<gene>
    <name evidence="12" type="ORF">HKT17_09015</name>
</gene>
<dbReference type="Pfam" id="PF00664">
    <property type="entry name" value="ABC_membrane"/>
    <property type="match status" value="1"/>
</dbReference>
<keyword evidence="6" id="KW-0067">ATP-binding</keyword>
<keyword evidence="4 9" id="KW-0812">Transmembrane</keyword>
<protein>
    <submittedName>
        <fullName evidence="12">Type I secretion system permease/ATPase</fullName>
    </submittedName>
</protein>
<feature type="transmembrane region" description="Helical" evidence="9">
    <location>
        <begin position="21"/>
        <end position="44"/>
    </location>
</feature>
<evidence type="ECO:0000256" key="9">
    <source>
        <dbReference type="SAM" id="Phobius"/>
    </source>
</evidence>
<dbReference type="PANTHER" id="PTHR24221">
    <property type="entry name" value="ATP-BINDING CASSETTE SUB-FAMILY B"/>
    <property type="match status" value="1"/>
</dbReference>
<organism evidence="12 13">
    <name type="scientific">Limnobacter profundi</name>
    <dbReference type="NCBI Taxonomy" id="2732163"/>
    <lineage>
        <taxon>Bacteria</taxon>
        <taxon>Pseudomonadati</taxon>
        <taxon>Pseudomonadota</taxon>
        <taxon>Betaproteobacteria</taxon>
        <taxon>Burkholderiales</taxon>
        <taxon>Burkholderiaceae</taxon>
        <taxon>Limnobacter</taxon>
    </lineage>
</organism>
<dbReference type="InterPro" id="IPR003439">
    <property type="entry name" value="ABC_transporter-like_ATP-bd"/>
</dbReference>
<evidence type="ECO:0000259" key="10">
    <source>
        <dbReference type="PROSITE" id="PS50893"/>
    </source>
</evidence>
<dbReference type="InterPro" id="IPR010128">
    <property type="entry name" value="ATPase_T1SS_PrtD-like"/>
</dbReference>
<evidence type="ECO:0000256" key="3">
    <source>
        <dbReference type="ARBA" id="ARBA00022519"/>
    </source>
</evidence>
<evidence type="ECO:0000313" key="12">
    <source>
        <dbReference type="EMBL" id="QJR29839.1"/>
    </source>
</evidence>
<evidence type="ECO:0000256" key="6">
    <source>
        <dbReference type="ARBA" id="ARBA00022840"/>
    </source>
</evidence>
<dbReference type="Gene3D" id="3.40.50.300">
    <property type="entry name" value="P-loop containing nucleotide triphosphate hydrolases"/>
    <property type="match status" value="1"/>
</dbReference>
<keyword evidence="7 9" id="KW-1133">Transmembrane helix</keyword>
<sequence length="572" mass="62185">MLPTPESSSLLKTALQGHRRWLKVLIAFSAAINLLALTPSIYMMQVYDRVLSSQSQSTLLALTALVVGLYILAGMLEHHRVATLTRIGNALEQEFSARLHTAAFQRALKTQGKDNTGQAIRDFSAIRQFMTSQGAIALFDTPWVLFYITLLFAFHPLFGLMALCCVAISITLSWLHLRSTRPFEEQTNALGILSANTMNSTLQNANSIQAMGMLPTVQTEWLSIQNEQTTHHTESADASSVWTNSSKYFRMFVQSAALGLGAYLVLNQSLSGGMMIAASILIGKALAPVDILSSAAKALTGTRQAYERLNKLLNNSPQTRELTELPAPKPVIECRNMYLAAPLSGLWLLKNILLQIPAGSTVGVIGPSGSGKTSLLHALAGILPISQGRLEIDGADIAQYPRSQLGAWTGYLAQHVELFEGTVAQNIGRFEHNNDEHIVQAAMAAGVHELVLKLPKGYNTPLGAQGEGLSGGMRQRIGLARALYKKPQLLLLDEPNAHLDEAGEAALANALVQHQQHGNTAIVVTHKKSILRVCNKLLVLRDGEVSVYGNTHEVLTHLQQQPPTQRTRVKNA</sequence>
<evidence type="ECO:0000256" key="5">
    <source>
        <dbReference type="ARBA" id="ARBA00022741"/>
    </source>
</evidence>
<feature type="transmembrane region" description="Helical" evidence="9">
    <location>
        <begin position="56"/>
        <end position="76"/>
    </location>
</feature>
<evidence type="ECO:0000259" key="11">
    <source>
        <dbReference type="PROSITE" id="PS50929"/>
    </source>
</evidence>
<keyword evidence="13" id="KW-1185">Reference proteome</keyword>
<feature type="transmembrane region" description="Helical" evidence="9">
    <location>
        <begin position="135"/>
        <end position="154"/>
    </location>
</feature>
<feature type="domain" description="ABC transporter" evidence="10">
    <location>
        <begin position="332"/>
        <end position="567"/>
    </location>
</feature>
<keyword evidence="8 9" id="KW-0472">Membrane</keyword>
<proteinExistence type="predicted"/>
<evidence type="ECO:0000256" key="1">
    <source>
        <dbReference type="ARBA" id="ARBA00004651"/>
    </source>
</evidence>
<dbReference type="EMBL" id="CP053084">
    <property type="protein sequence ID" value="QJR29839.1"/>
    <property type="molecule type" value="Genomic_DNA"/>
</dbReference>
<name>A0ABX6N604_9BURK</name>
<dbReference type="Pfam" id="PF00005">
    <property type="entry name" value="ABC_tran"/>
    <property type="match status" value="1"/>
</dbReference>
<dbReference type="InterPro" id="IPR039421">
    <property type="entry name" value="Type_1_exporter"/>
</dbReference>
<dbReference type="Gene3D" id="1.20.1560.10">
    <property type="entry name" value="ABC transporter type 1, transmembrane domain"/>
    <property type="match status" value="1"/>
</dbReference>
<keyword evidence="5" id="KW-0547">Nucleotide-binding</keyword>
<dbReference type="InterPro" id="IPR017871">
    <property type="entry name" value="ABC_transporter-like_CS"/>
</dbReference>
<dbReference type="SUPFAM" id="SSF90123">
    <property type="entry name" value="ABC transporter transmembrane region"/>
    <property type="match status" value="1"/>
</dbReference>
<keyword evidence="3" id="KW-0997">Cell inner membrane</keyword>
<evidence type="ECO:0000256" key="4">
    <source>
        <dbReference type="ARBA" id="ARBA00022692"/>
    </source>
</evidence>
<dbReference type="PROSITE" id="PS50929">
    <property type="entry name" value="ABC_TM1F"/>
    <property type="match status" value="1"/>
</dbReference>